<reference evidence="1 2" key="1">
    <citation type="submission" date="2021-06" db="EMBL/GenBank/DDBJ databases">
        <authorList>
            <person name="Kallberg Y."/>
            <person name="Tangrot J."/>
            <person name="Rosling A."/>
        </authorList>
    </citation>
    <scope>NUCLEOTIDE SEQUENCE [LARGE SCALE GENOMIC DNA]</scope>
    <source>
        <strain evidence="1 2">120-4 pot B 10/14</strain>
    </source>
</reference>
<keyword evidence="2" id="KW-1185">Reference proteome</keyword>
<accession>A0ABN7VZH4</accession>
<proteinExistence type="predicted"/>
<comment type="caution">
    <text evidence="1">The sequence shown here is derived from an EMBL/GenBank/DDBJ whole genome shotgun (WGS) entry which is preliminary data.</text>
</comment>
<dbReference type="Proteomes" id="UP000789901">
    <property type="component" value="Unassembled WGS sequence"/>
</dbReference>
<evidence type="ECO:0000313" key="2">
    <source>
        <dbReference type="Proteomes" id="UP000789901"/>
    </source>
</evidence>
<protein>
    <submittedName>
        <fullName evidence="1">15640_t:CDS:1</fullName>
    </submittedName>
</protein>
<gene>
    <name evidence="1" type="ORF">GMARGA_LOCUS24495</name>
</gene>
<dbReference type="EMBL" id="CAJVQB010025907">
    <property type="protein sequence ID" value="CAG8807448.1"/>
    <property type="molecule type" value="Genomic_DNA"/>
</dbReference>
<evidence type="ECO:0000313" key="1">
    <source>
        <dbReference type="EMBL" id="CAG8807448.1"/>
    </source>
</evidence>
<feature type="non-terminal residue" evidence="1">
    <location>
        <position position="1"/>
    </location>
</feature>
<name>A0ABN7VZH4_GIGMA</name>
<organism evidence="1 2">
    <name type="scientific">Gigaspora margarita</name>
    <dbReference type="NCBI Taxonomy" id="4874"/>
    <lineage>
        <taxon>Eukaryota</taxon>
        <taxon>Fungi</taxon>
        <taxon>Fungi incertae sedis</taxon>
        <taxon>Mucoromycota</taxon>
        <taxon>Glomeromycotina</taxon>
        <taxon>Glomeromycetes</taxon>
        <taxon>Diversisporales</taxon>
        <taxon>Gigasporaceae</taxon>
        <taxon>Gigaspora</taxon>
    </lineage>
</organism>
<sequence>DNGEKYLRNSSSRGYEEFEDCPRETTIIGNWIESMLETAEYIELELKKKEKSVYSYQESCNAMCDNEEAYTNLKSL</sequence>